<evidence type="ECO:0000313" key="1">
    <source>
        <dbReference type="EMBL" id="CAC5393227.1"/>
    </source>
</evidence>
<dbReference type="Gene3D" id="3.30.70.1820">
    <property type="entry name" value="L1 transposable element, RRM domain"/>
    <property type="match status" value="1"/>
</dbReference>
<dbReference type="OrthoDB" id="10067362at2759"/>
<dbReference type="Proteomes" id="UP000507470">
    <property type="component" value="Unassembled WGS sequence"/>
</dbReference>
<organism evidence="1 2">
    <name type="scientific">Mytilus coruscus</name>
    <name type="common">Sea mussel</name>
    <dbReference type="NCBI Taxonomy" id="42192"/>
    <lineage>
        <taxon>Eukaryota</taxon>
        <taxon>Metazoa</taxon>
        <taxon>Spiralia</taxon>
        <taxon>Lophotrochozoa</taxon>
        <taxon>Mollusca</taxon>
        <taxon>Bivalvia</taxon>
        <taxon>Autobranchia</taxon>
        <taxon>Pteriomorphia</taxon>
        <taxon>Mytilida</taxon>
        <taxon>Mytiloidea</taxon>
        <taxon>Mytilidae</taxon>
        <taxon>Mytilinae</taxon>
        <taxon>Mytilus</taxon>
    </lineage>
</organism>
<sequence length="311" mass="36022">MNNQNQAQFNQADTNFMYQQGPPFQLSQQYFCSSPTTGMYPPPSMQHVSPITQSQISQQRPPWVDELFKRMDKFQEKLKKIDQIDSIVTTINAKVIRLEQGTKSLDDRMEQVEKCSQLISDNYDKQKGDITELKTEVNKISKSLRTNSNEVKIIGHEFRSSLSDMKKENDKLKESILDVQMKSMSNNLIFYNIPETEVENCPDVILDFCKVTMKLKNSDQIQLSDAHRIGKKGEKIRPILAKFTSYVHRELVRKNAKILKGSSFGISEQLPTDVQNRRKELLPLIKELRDRDVKAYFVRDKIHVGGQEYNP</sequence>
<name>A0A6J8CE80_MYTCO</name>
<reference evidence="1 2" key="1">
    <citation type="submission" date="2020-06" db="EMBL/GenBank/DDBJ databases">
        <authorList>
            <person name="Li R."/>
            <person name="Bekaert M."/>
        </authorList>
    </citation>
    <scope>NUCLEOTIDE SEQUENCE [LARGE SCALE GENOMIC DNA]</scope>
    <source>
        <strain evidence="2">wild</strain>
    </source>
</reference>
<gene>
    <name evidence="1" type="ORF">MCOR_28103</name>
</gene>
<dbReference type="AlphaFoldDB" id="A0A6J8CE80"/>
<accession>A0A6J8CE80</accession>
<evidence type="ECO:0000313" key="2">
    <source>
        <dbReference type="Proteomes" id="UP000507470"/>
    </source>
</evidence>
<keyword evidence="2" id="KW-1185">Reference proteome</keyword>
<proteinExistence type="predicted"/>
<dbReference type="EMBL" id="CACVKT020005120">
    <property type="protein sequence ID" value="CAC5393227.1"/>
    <property type="molecule type" value="Genomic_DNA"/>
</dbReference>
<protein>
    <submittedName>
        <fullName evidence="1">Uncharacterized protein</fullName>
    </submittedName>
</protein>